<feature type="region of interest" description="Disordered" evidence="3">
    <location>
        <begin position="63"/>
        <end position="974"/>
    </location>
</feature>
<feature type="compositionally biased region" description="Low complexity" evidence="3">
    <location>
        <begin position="490"/>
        <end position="501"/>
    </location>
</feature>
<feature type="compositionally biased region" description="Acidic residues" evidence="3">
    <location>
        <begin position="769"/>
        <end position="784"/>
    </location>
</feature>
<feature type="compositionally biased region" description="Acidic residues" evidence="3">
    <location>
        <begin position="425"/>
        <end position="446"/>
    </location>
</feature>
<sequence length="1224" mass="132654">MAIPPFHVKALYDYSSKEEDDLRFPNGQIILVTDEEDADWYYGEYEDSAGDKQEGLFPKNFVKIFEPDTPPRPTRSGRSKKDNDMPALASERTRVPAVEEIGSTPAPAPPQNVIMPEQTSEEPEPPASQAAKMETFSAPTQKPAPPAAPKPGPPPAAEKPTSGSFRDRINAFNKSTAPPPAPSKPSGLGASGGSGFVKKAFVAPPPSKNAYVPPPRELPPQKVYRREEDPEIVAQTSNGVENEGQVVQAPAAASVEVEEDQPKPTSLKDRIALLQKQQMEQAARHAEAGQKKEKPKRPTKKQVEPQEAAAGDAEDDVEGEHVERKNSTETAGKRSTEASRDAVTSGARQVKPPKSQEATPVASPTAAGLRDFMSDPNDADQSGIGDTEDGEDLSTGRDDSDENSRRRTSILPQIPSQAPFREADVGDQEDNADEDDAEEEEDEDVDPEVKRRMEIRERMAKMSGGMGMAGMFSSPGGMAPRAPAKRGTASSERNVSDSSVSAQAEDGSSSRAPPVPIMPMPGLQKVRNPEQHDAQPEVTREETYESKPVIQGRQLEDMPDVEDLKEEPMPAPRRSVERPAPPPVPQDRPVPAPPGKSGGAPPPLPTERPVPPPPSEPRPVPRLPPSQPMSPSEGSESDDEMSLHNRSSLKLHSGNDSSQPLSREDTPQVLSAGPPPSLPGRPAAPQSRASDYAGRSPPMQSMDMSPTLPAPPPDPSKRSSRVPPIPGMPSAPQNRAPPPPPPPTNAPLMRASTGESRIPPLVSRTQVPEESDEEITEYEGDYDTDMASGATRKDALKSHARVSSLEDDSTTEEASLHHPGLPSLGPAPSAAPRAVPPPLPNQPSRNNRQSSDMPRGAPPPPPPPKEQTYDYEDDDYDAYKSPTSGQRGLGSKHEVDGPTTPGFEEPEAMFQASPPQRAVPAFSGQSTSQYPSSPNTAASWRSGPRQSTEVQRTSTSIRRSTDASRPSGEQGCIAGDVDLGYNSQWWTRPDTPPPVFQNRRDIIFETEETSTTRRGGKQAVTKMVYVLFMDYSQTVVTAHFEAQDPVNASLEQRHEPPPQSLRQDQLENAHTRFSSRIAEAANAKKETVVGDGSPHAFVLDLLSSLPEALLPVGVRAYGANIYANLANASVKQFDEIRPGDIVTFRNAKFQGHRGPMHSKYSIEVGKPDHVGVVIDWDGTKKKVRAWEQGRESKKIKPESFKFGDLRSGEVKVWRVMARSWVGWN</sequence>
<dbReference type="InterPro" id="IPR001452">
    <property type="entry name" value="SH3_domain"/>
</dbReference>
<name>A0A8H3FZR3_9LECA</name>
<dbReference type="SMART" id="SM00326">
    <property type="entry name" value="SH3"/>
    <property type="match status" value="1"/>
</dbReference>
<evidence type="ECO:0000259" key="4">
    <source>
        <dbReference type="PROSITE" id="PS50002"/>
    </source>
</evidence>
<dbReference type="SUPFAM" id="SSF50044">
    <property type="entry name" value="SH3-domain"/>
    <property type="match status" value="1"/>
</dbReference>
<dbReference type="InterPro" id="IPR036028">
    <property type="entry name" value="SH3-like_dom_sf"/>
</dbReference>
<dbReference type="Proteomes" id="UP000664534">
    <property type="component" value="Unassembled WGS sequence"/>
</dbReference>
<dbReference type="Pfam" id="PF25459">
    <property type="entry name" value="AIM3_BBC1_C"/>
    <property type="match status" value="1"/>
</dbReference>
<dbReference type="CDD" id="cd11887">
    <property type="entry name" value="SH3_Bbc1"/>
    <property type="match status" value="1"/>
</dbReference>
<feature type="compositionally biased region" description="Basic and acidic residues" evidence="3">
    <location>
        <begin position="394"/>
        <end position="405"/>
    </location>
</feature>
<accession>A0A8H3FZR3</accession>
<reference evidence="5" key="1">
    <citation type="submission" date="2021-03" db="EMBL/GenBank/DDBJ databases">
        <authorList>
            <person name="Tagirdzhanova G."/>
        </authorList>
    </citation>
    <scope>NUCLEOTIDE SEQUENCE</scope>
</reference>
<feature type="compositionally biased region" description="Pro residues" evidence="3">
    <location>
        <begin position="579"/>
        <end position="628"/>
    </location>
</feature>
<evidence type="ECO:0000313" key="6">
    <source>
        <dbReference type="Proteomes" id="UP000664534"/>
    </source>
</evidence>
<keyword evidence="1 2" id="KW-0728">SH3 domain</keyword>
<dbReference type="PANTHER" id="PTHR46026:SF1">
    <property type="entry name" value="RHO-TYPE GUANINE NUCLEOTIDE EXCHANGE FACTOR, ISOFORM F"/>
    <property type="match status" value="1"/>
</dbReference>
<feature type="compositionally biased region" description="Basic and acidic residues" evidence="3">
    <location>
        <begin position="319"/>
        <end position="340"/>
    </location>
</feature>
<dbReference type="AlphaFoldDB" id="A0A8H3FZR3"/>
<dbReference type="PRINTS" id="PR00452">
    <property type="entry name" value="SH3DOMAIN"/>
</dbReference>
<dbReference type="PROSITE" id="PS50002">
    <property type="entry name" value="SH3"/>
    <property type="match status" value="1"/>
</dbReference>
<feature type="compositionally biased region" description="Basic and acidic residues" evidence="3">
    <location>
        <begin position="447"/>
        <end position="460"/>
    </location>
</feature>
<organism evidence="5 6">
    <name type="scientific">Imshaugia aleurites</name>
    <dbReference type="NCBI Taxonomy" id="172621"/>
    <lineage>
        <taxon>Eukaryota</taxon>
        <taxon>Fungi</taxon>
        <taxon>Dikarya</taxon>
        <taxon>Ascomycota</taxon>
        <taxon>Pezizomycotina</taxon>
        <taxon>Lecanoromycetes</taxon>
        <taxon>OSLEUM clade</taxon>
        <taxon>Lecanoromycetidae</taxon>
        <taxon>Lecanorales</taxon>
        <taxon>Lecanorineae</taxon>
        <taxon>Parmeliaceae</taxon>
        <taxon>Imshaugia</taxon>
    </lineage>
</organism>
<dbReference type="EMBL" id="CAJPDT010000068">
    <property type="protein sequence ID" value="CAF9933090.1"/>
    <property type="molecule type" value="Genomic_DNA"/>
</dbReference>
<evidence type="ECO:0000256" key="1">
    <source>
        <dbReference type="ARBA" id="ARBA00022443"/>
    </source>
</evidence>
<dbReference type="Pfam" id="PF00018">
    <property type="entry name" value="SH3_1"/>
    <property type="match status" value="1"/>
</dbReference>
<protein>
    <recommendedName>
        <fullName evidence="4">SH3 domain-containing protein</fullName>
    </recommendedName>
</protein>
<feature type="compositionally biased region" description="Pro residues" evidence="3">
    <location>
        <begin position="203"/>
        <end position="218"/>
    </location>
</feature>
<keyword evidence="6" id="KW-1185">Reference proteome</keyword>
<feature type="compositionally biased region" description="Pro residues" evidence="3">
    <location>
        <begin position="723"/>
        <end position="745"/>
    </location>
</feature>
<feature type="compositionally biased region" description="Basic and acidic residues" evidence="3">
    <location>
        <begin position="282"/>
        <end position="292"/>
    </location>
</feature>
<comment type="caution">
    <text evidence="5">The sequence shown here is derived from an EMBL/GenBank/DDBJ whole genome shotgun (WGS) entry which is preliminary data.</text>
</comment>
<feature type="compositionally biased region" description="Pro residues" evidence="3">
    <location>
        <begin position="856"/>
        <end position="865"/>
    </location>
</feature>
<evidence type="ECO:0000256" key="3">
    <source>
        <dbReference type="SAM" id="MobiDB-lite"/>
    </source>
</evidence>
<feature type="compositionally biased region" description="Polar residues" evidence="3">
    <location>
        <begin position="923"/>
        <end position="958"/>
    </location>
</feature>
<dbReference type="OrthoDB" id="207120at2759"/>
<dbReference type="Gene3D" id="2.30.30.40">
    <property type="entry name" value="SH3 Domains"/>
    <property type="match status" value="1"/>
</dbReference>
<feature type="compositionally biased region" description="Low complexity" evidence="3">
    <location>
        <begin position="469"/>
        <end position="479"/>
    </location>
</feature>
<feature type="compositionally biased region" description="Basic and acidic residues" evidence="3">
    <location>
        <begin position="260"/>
        <end position="271"/>
    </location>
</feature>
<feature type="compositionally biased region" description="Low complexity" evidence="3">
    <location>
        <begin position="817"/>
        <end position="833"/>
    </location>
</feature>
<feature type="domain" description="SH3" evidence="4">
    <location>
        <begin position="3"/>
        <end position="67"/>
    </location>
</feature>
<proteinExistence type="predicted"/>
<dbReference type="InterPro" id="IPR057402">
    <property type="entry name" value="AIM3_BBC1_C"/>
</dbReference>
<dbReference type="PANTHER" id="PTHR46026">
    <property type="entry name" value="RHO-TYPE GUANINE NUCLEOTIDE EXCHANGE FACTOR, ISOFORM F"/>
    <property type="match status" value="1"/>
</dbReference>
<evidence type="ECO:0000313" key="5">
    <source>
        <dbReference type="EMBL" id="CAF9933090.1"/>
    </source>
</evidence>
<feature type="compositionally biased region" description="Pro residues" evidence="3">
    <location>
        <begin position="142"/>
        <end position="157"/>
    </location>
</feature>
<gene>
    <name evidence="5" type="ORF">IMSHALPRED_009067</name>
</gene>
<feature type="compositionally biased region" description="Basic and acidic residues" evidence="3">
    <location>
        <begin position="527"/>
        <end position="545"/>
    </location>
</feature>
<dbReference type="InterPro" id="IPR035552">
    <property type="entry name" value="Mti1_SH3"/>
</dbReference>
<evidence type="ECO:0000256" key="2">
    <source>
        <dbReference type="PROSITE-ProRule" id="PRU00192"/>
    </source>
</evidence>
<feature type="compositionally biased region" description="Polar residues" evidence="3">
    <location>
        <begin position="644"/>
        <end position="661"/>
    </location>
</feature>